<reference evidence="1" key="2">
    <citation type="journal article" date="2020" name="Nat. Commun.">
        <title>Large-scale genome sequencing of mycorrhizal fungi provides insights into the early evolution of symbiotic traits.</title>
        <authorList>
            <person name="Miyauchi S."/>
            <person name="Kiss E."/>
            <person name="Kuo A."/>
            <person name="Drula E."/>
            <person name="Kohler A."/>
            <person name="Sanchez-Garcia M."/>
            <person name="Morin E."/>
            <person name="Andreopoulos B."/>
            <person name="Barry K.W."/>
            <person name="Bonito G."/>
            <person name="Buee M."/>
            <person name="Carver A."/>
            <person name="Chen C."/>
            <person name="Cichocki N."/>
            <person name="Clum A."/>
            <person name="Culley D."/>
            <person name="Crous P.W."/>
            <person name="Fauchery L."/>
            <person name="Girlanda M."/>
            <person name="Hayes R.D."/>
            <person name="Keri Z."/>
            <person name="LaButti K."/>
            <person name="Lipzen A."/>
            <person name="Lombard V."/>
            <person name="Magnuson J."/>
            <person name="Maillard F."/>
            <person name="Murat C."/>
            <person name="Nolan M."/>
            <person name="Ohm R.A."/>
            <person name="Pangilinan J."/>
            <person name="Pereira M.F."/>
            <person name="Perotto S."/>
            <person name="Peter M."/>
            <person name="Pfister S."/>
            <person name="Riley R."/>
            <person name="Sitrit Y."/>
            <person name="Stielow J.B."/>
            <person name="Szollosi G."/>
            <person name="Zifcakova L."/>
            <person name="Stursova M."/>
            <person name="Spatafora J.W."/>
            <person name="Tedersoo L."/>
            <person name="Vaario L.M."/>
            <person name="Yamada A."/>
            <person name="Yan M."/>
            <person name="Wang P."/>
            <person name="Xu J."/>
            <person name="Bruns T."/>
            <person name="Baldrian P."/>
            <person name="Vilgalys R."/>
            <person name="Dunand C."/>
            <person name="Henrissat B."/>
            <person name="Grigoriev I.V."/>
            <person name="Hibbett D."/>
            <person name="Nagy L.G."/>
            <person name="Martin F.M."/>
        </authorList>
    </citation>
    <scope>NUCLEOTIDE SEQUENCE</scope>
    <source>
        <strain evidence="1">P2</strain>
    </source>
</reference>
<accession>A0ACB6Z119</accession>
<evidence type="ECO:0000313" key="2">
    <source>
        <dbReference type="Proteomes" id="UP000886501"/>
    </source>
</evidence>
<feature type="non-terminal residue" evidence="1">
    <location>
        <position position="196"/>
    </location>
</feature>
<dbReference type="Proteomes" id="UP000886501">
    <property type="component" value="Unassembled WGS sequence"/>
</dbReference>
<keyword evidence="2" id="KW-1185">Reference proteome</keyword>
<evidence type="ECO:0000313" key="1">
    <source>
        <dbReference type="EMBL" id="KAF9643232.1"/>
    </source>
</evidence>
<gene>
    <name evidence="1" type="ORF">BDM02DRAFT_3176154</name>
</gene>
<reference evidence="1" key="1">
    <citation type="submission" date="2019-10" db="EMBL/GenBank/DDBJ databases">
        <authorList>
            <consortium name="DOE Joint Genome Institute"/>
            <person name="Kuo A."/>
            <person name="Miyauchi S."/>
            <person name="Kiss E."/>
            <person name="Drula E."/>
            <person name="Kohler A."/>
            <person name="Sanchez-Garcia M."/>
            <person name="Andreopoulos B."/>
            <person name="Barry K.W."/>
            <person name="Bonito G."/>
            <person name="Buee M."/>
            <person name="Carver A."/>
            <person name="Chen C."/>
            <person name="Cichocki N."/>
            <person name="Clum A."/>
            <person name="Culley D."/>
            <person name="Crous P.W."/>
            <person name="Fauchery L."/>
            <person name="Girlanda M."/>
            <person name="Hayes R."/>
            <person name="Keri Z."/>
            <person name="Labutti K."/>
            <person name="Lipzen A."/>
            <person name="Lombard V."/>
            <person name="Magnuson J."/>
            <person name="Maillard F."/>
            <person name="Morin E."/>
            <person name="Murat C."/>
            <person name="Nolan M."/>
            <person name="Ohm R."/>
            <person name="Pangilinan J."/>
            <person name="Pereira M."/>
            <person name="Perotto S."/>
            <person name="Peter M."/>
            <person name="Riley R."/>
            <person name="Sitrit Y."/>
            <person name="Stielow B."/>
            <person name="Szollosi G."/>
            <person name="Zifcakova L."/>
            <person name="Stursova M."/>
            <person name="Spatafora J.W."/>
            <person name="Tedersoo L."/>
            <person name="Vaario L.-M."/>
            <person name="Yamada A."/>
            <person name="Yan M."/>
            <person name="Wang P."/>
            <person name="Xu J."/>
            <person name="Bruns T."/>
            <person name="Baldrian P."/>
            <person name="Vilgalys R."/>
            <person name="Henrissat B."/>
            <person name="Grigoriev I.V."/>
            <person name="Hibbett D."/>
            <person name="Nagy L.G."/>
            <person name="Martin F.M."/>
        </authorList>
    </citation>
    <scope>NUCLEOTIDE SEQUENCE</scope>
    <source>
        <strain evidence="1">P2</strain>
    </source>
</reference>
<proteinExistence type="predicted"/>
<dbReference type="EMBL" id="MU118259">
    <property type="protein sequence ID" value="KAF9643232.1"/>
    <property type="molecule type" value="Genomic_DNA"/>
</dbReference>
<comment type="caution">
    <text evidence="1">The sequence shown here is derived from an EMBL/GenBank/DDBJ whole genome shotgun (WGS) entry which is preliminary data.</text>
</comment>
<name>A0ACB6Z119_THEGA</name>
<protein>
    <submittedName>
        <fullName evidence="1">Uncharacterized protein</fullName>
    </submittedName>
</protein>
<organism evidence="1 2">
    <name type="scientific">Thelephora ganbajun</name>
    <name type="common">Ganba fungus</name>
    <dbReference type="NCBI Taxonomy" id="370292"/>
    <lineage>
        <taxon>Eukaryota</taxon>
        <taxon>Fungi</taxon>
        <taxon>Dikarya</taxon>
        <taxon>Basidiomycota</taxon>
        <taxon>Agaricomycotina</taxon>
        <taxon>Agaricomycetes</taxon>
        <taxon>Thelephorales</taxon>
        <taxon>Thelephoraceae</taxon>
        <taxon>Thelephora</taxon>
    </lineage>
</organism>
<sequence>MGSFPCTGIIRKSCTTHSLSISARSSNPLPMTTDTPAPETKTLYFGYGSNLWLAQMAIRCPQNKVIGLEILRGWKWFINGRRYANIVPSPEDLVYGMVYELIPSDVASLDHHEEVPQIYTKKMMEIESQIAGNVQALVYIDTGIVEEGEPKKKYVYRISLGISDAVMRGLPRCYIDKYICRFIVPGGWEEVVEVLG</sequence>